<protein>
    <submittedName>
        <fullName evidence="2">Uncharacterized protein</fullName>
    </submittedName>
</protein>
<feature type="chain" id="PRO_5046806747" evidence="1">
    <location>
        <begin position="26"/>
        <end position="166"/>
    </location>
</feature>
<evidence type="ECO:0000256" key="1">
    <source>
        <dbReference type="SAM" id="SignalP"/>
    </source>
</evidence>
<dbReference type="RefSeq" id="WP_344879738.1">
    <property type="nucleotide sequence ID" value="NZ_BAABAL010000018.1"/>
</dbReference>
<dbReference type="Proteomes" id="UP001501747">
    <property type="component" value="Unassembled WGS sequence"/>
</dbReference>
<evidence type="ECO:0000313" key="2">
    <source>
        <dbReference type="EMBL" id="GAA4021304.1"/>
    </source>
</evidence>
<keyword evidence="3" id="KW-1185">Reference proteome</keyword>
<gene>
    <name evidence="2" type="ORF">GCM10022247_51860</name>
</gene>
<name>A0ABP7T5D2_9PSEU</name>
<comment type="caution">
    <text evidence="2">The sequence shown here is derived from an EMBL/GenBank/DDBJ whole genome shotgun (WGS) entry which is preliminary data.</text>
</comment>
<accession>A0ABP7T5D2</accession>
<dbReference type="EMBL" id="BAABAL010000018">
    <property type="protein sequence ID" value="GAA4021304.1"/>
    <property type="molecule type" value="Genomic_DNA"/>
</dbReference>
<organism evidence="2 3">
    <name type="scientific">Allokutzneria multivorans</name>
    <dbReference type="NCBI Taxonomy" id="1142134"/>
    <lineage>
        <taxon>Bacteria</taxon>
        <taxon>Bacillati</taxon>
        <taxon>Actinomycetota</taxon>
        <taxon>Actinomycetes</taxon>
        <taxon>Pseudonocardiales</taxon>
        <taxon>Pseudonocardiaceae</taxon>
        <taxon>Allokutzneria</taxon>
    </lineage>
</organism>
<sequence>MRRTGTVLMGLTVVASIAAGGTATATPVSSYEFASTKGDSIGEGASGSYRAPVDKFRITGSSEFLTVTVDTPTGAWWVVDLAAARGQRLRPGVYLGAQRAPFREGEAPGLAVSNTGRGCNRVWGEFEILRIEENTQGAVTELEATFTQHCESPTAPPLKGTLHYHA</sequence>
<feature type="signal peptide" evidence="1">
    <location>
        <begin position="1"/>
        <end position="25"/>
    </location>
</feature>
<proteinExistence type="predicted"/>
<evidence type="ECO:0000313" key="3">
    <source>
        <dbReference type="Proteomes" id="UP001501747"/>
    </source>
</evidence>
<reference evidence="3" key="1">
    <citation type="journal article" date="2019" name="Int. J. Syst. Evol. Microbiol.">
        <title>The Global Catalogue of Microorganisms (GCM) 10K type strain sequencing project: providing services to taxonomists for standard genome sequencing and annotation.</title>
        <authorList>
            <consortium name="The Broad Institute Genomics Platform"/>
            <consortium name="The Broad Institute Genome Sequencing Center for Infectious Disease"/>
            <person name="Wu L."/>
            <person name="Ma J."/>
        </authorList>
    </citation>
    <scope>NUCLEOTIDE SEQUENCE [LARGE SCALE GENOMIC DNA]</scope>
    <source>
        <strain evidence="3">JCM 17342</strain>
    </source>
</reference>
<keyword evidence="1" id="KW-0732">Signal</keyword>